<evidence type="ECO:0000313" key="6">
    <source>
        <dbReference type="Proteomes" id="UP000182744"/>
    </source>
</evidence>
<evidence type="ECO:0000313" key="5">
    <source>
        <dbReference type="EMBL" id="SDE40956.1"/>
    </source>
</evidence>
<dbReference type="InterPro" id="IPR023753">
    <property type="entry name" value="FAD/NAD-binding_dom"/>
</dbReference>
<keyword evidence="1" id="KW-0285">Flavoprotein</keyword>
<evidence type="ECO:0000256" key="3">
    <source>
        <dbReference type="ARBA" id="ARBA00048132"/>
    </source>
</evidence>
<dbReference type="PRINTS" id="PR00469">
    <property type="entry name" value="PNDRDTASEII"/>
</dbReference>
<dbReference type="AlphaFoldDB" id="A0A1G7CQM0"/>
<comment type="catalytic activity">
    <reaction evidence="3">
        <text>[thioredoxin]-dithiol + NADP(+) = [thioredoxin]-disulfide + NADPH + H(+)</text>
        <dbReference type="Rhea" id="RHEA:20345"/>
        <dbReference type="Rhea" id="RHEA-COMP:10698"/>
        <dbReference type="Rhea" id="RHEA-COMP:10700"/>
        <dbReference type="ChEBI" id="CHEBI:15378"/>
        <dbReference type="ChEBI" id="CHEBI:29950"/>
        <dbReference type="ChEBI" id="CHEBI:50058"/>
        <dbReference type="ChEBI" id="CHEBI:57783"/>
        <dbReference type="ChEBI" id="CHEBI:58349"/>
        <dbReference type="EC" id="1.8.1.9"/>
    </reaction>
</comment>
<reference evidence="6" key="1">
    <citation type="submission" date="2016-10" db="EMBL/GenBank/DDBJ databases">
        <authorList>
            <person name="Varghese N."/>
        </authorList>
    </citation>
    <scope>NUCLEOTIDE SEQUENCE [LARGE SCALE GENOMIC DNA]</scope>
    <source>
        <strain evidence="6">DSM 20639</strain>
    </source>
</reference>
<organism evidence="5 6">
    <name type="scientific">Actinobaculum suis</name>
    <dbReference type="NCBI Taxonomy" id="1657"/>
    <lineage>
        <taxon>Bacteria</taxon>
        <taxon>Bacillati</taxon>
        <taxon>Actinomycetota</taxon>
        <taxon>Actinomycetes</taxon>
        <taxon>Actinomycetales</taxon>
        <taxon>Actinomycetaceae</taxon>
        <taxon>Actinobaculum</taxon>
    </lineage>
</organism>
<keyword evidence="2" id="KW-0560">Oxidoreductase</keyword>
<dbReference type="PRINTS" id="PR00368">
    <property type="entry name" value="FADPNR"/>
</dbReference>
<keyword evidence="6" id="KW-1185">Reference proteome</keyword>
<name>A0A1G7CQM0_9ACTO</name>
<dbReference type="GO" id="GO:0004791">
    <property type="term" value="F:thioredoxin-disulfide reductase (NADPH) activity"/>
    <property type="evidence" value="ECO:0007669"/>
    <property type="project" value="UniProtKB-EC"/>
</dbReference>
<dbReference type="Pfam" id="PF07992">
    <property type="entry name" value="Pyr_redox_2"/>
    <property type="match status" value="1"/>
</dbReference>
<dbReference type="EMBL" id="FNAU01000008">
    <property type="protein sequence ID" value="SDE40956.1"/>
    <property type="molecule type" value="Genomic_DNA"/>
</dbReference>
<dbReference type="InterPro" id="IPR050097">
    <property type="entry name" value="Ferredoxin-NADP_redctase_2"/>
</dbReference>
<dbReference type="SUPFAM" id="SSF51905">
    <property type="entry name" value="FAD/NAD(P)-binding domain"/>
    <property type="match status" value="1"/>
</dbReference>
<accession>A0A1G7CQM0</accession>
<dbReference type="Proteomes" id="UP000182744">
    <property type="component" value="Unassembled WGS sequence"/>
</dbReference>
<evidence type="ECO:0000256" key="1">
    <source>
        <dbReference type="ARBA" id="ARBA00022630"/>
    </source>
</evidence>
<gene>
    <name evidence="5" type="ORF">SAMN05421878_10847</name>
</gene>
<dbReference type="Gene3D" id="3.50.50.60">
    <property type="entry name" value="FAD/NAD(P)-binding domain"/>
    <property type="match status" value="2"/>
</dbReference>
<dbReference type="InterPro" id="IPR036188">
    <property type="entry name" value="FAD/NAD-bd_sf"/>
</dbReference>
<evidence type="ECO:0000259" key="4">
    <source>
        <dbReference type="Pfam" id="PF07992"/>
    </source>
</evidence>
<evidence type="ECO:0000256" key="2">
    <source>
        <dbReference type="ARBA" id="ARBA00023002"/>
    </source>
</evidence>
<feature type="domain" description="FAD/NAD(P)-binding" evidence="4">
    <location>
        <begin position="11"/>
        <end position="313"/>
    </location>
</feature>
<sequence>MMEMAEERIEDVIIVGSGPAGWTAAIYAGRAGLSPLVLAGKKPLGELMRTHRVYNFPGFAEGIEGGELMDEMRVQALRFGAGVIYEEVTGFALSEPIKVVRTDERVYRAKAVILAVGARARQLGIPGENEFAARGIYYTSRVNGPDLEGKEVAVVGGGDSAVIAASFLSRFARKVHLIHRRDHLRAVSPLAERVQDAENIEIHWNTEITQALGPRDGNLEAIRVRTAASAANVGNGTESTENDTETDIPVDSLFVEIGREPNTALLQEELDLGSNGYILVQAPSSRTSRSGVFACGDAIDPVYKEAINAAASGCRAAIDAQRYVEDIDAVAAAK</sequence>
<protein>
    <submittedName>
        <fullName evidence="5">Thioredoxin reductase (NADPH)</fullName>
    </submittedName>
</protein>
<proteinExistence type="predicted"/>
<dbReference type="PANTHER" id="PTHR48105">
    <property type="entry name" value="THIOREDOXIN REDUCTASE 1-RELATED-RELATED"/>
    <property type="match status" value="1"/>
</dbReference>